<gene>
    <name evidence="1" type="ORF">D1164_17345</name>
</gene>
<dbReference type="AlphaFoldDB" id="A0A399CXL3"/>
<reference evidence="1 2" key="1">
    <citation type="journal article" date="2015" name="Int. J. Syst. Evol. Microbiol.">
        <title>Mariniphaga sediminis sp. nov., isolated from coastal sediment.</title>
        <authorList>
            <person name="Wang F.Q."/>
            <person name="Shen Q.Y."/>
            <person name="Chen G.J."/>
            <person name="Du Z.J."/>
        </authorList>
    </citation>
    <scope>NUCLEOTIDE SEQUENCE [LARGE SCALE GENOMIC DNA]</scope>
    <source>
        <strain evidence="1 2">SY21</strain>
    </source>
</reference>
<evidence type="ECO:0000313" key="2">
    <source>
        <dbReference type="Proteomes" id="UP000266441"/>
    </source>
</evidence>
<proteinExistence type="predicted"/>
<keyword evidence="2" id="KW-1185">Reference proteome</keyword>
<comment type="caution">
    <text evidence="1">The sequence shown here is derived from an EMBL/GenBank/DDBJ whole genome shotgun (WGS) entry which is preliminary data.</text>
</comment>
<organism evidence="1 2">
    <name type="scientific">Mariniphaga sediminis</name>
    <dbReference type="NCBI Taxonomy" id="1628158"/>
    <lineage>
        <taxon>Bacteria</taxon>
        <taxon>Pseudomonadati</taxon>
        <taxon>Bacteroidota</taxon>
        <taxon>Bacteroidia</taxon>
        <taxon>Marinilabiliales</taxon>
        <taxon>Prolixibacteraceae</taxon>
        <taxon>Mariniphaga</taxon>
    </lineage>
</organism>
<evidence type="ECO:0000313" key="1">
    <source>
        <dbReference type="EMBL" id="RIH63903.1"/>
    </source>
</evidence>
<name>A0A399CXL3_9BACT</name>
<sequence length="73" mass="8198">MEFFSKDGNQHSLVAWELQKKRKNSHGENGSIDSVHNSLVRAIGLNILPEHGSNEKQLGVYQLFANIFGNSIF</sequence>
<accession>A0A399CXL3</accession>
<protein>
    <submittedName>
        <fullName evidence="1">Uncharacterized protein</fullName>
    </submittedName>
</protein>
<dbReference type="Proteomes" id="UP000266441">
    <property type="component" value="Unassembled WGS sequence"/>
</dbReference>
<dbReference type="EMBL" id="QWET01000015">
    <property type="protein sequence ID" value="RIH63903.1"/>
    <property type="molecule type" value="Genomic_DNA"/>
</dbReference>